<sequence length="125" mass="14215">MKNDKITYDHETDYKNAMKEILTLMNKGEGNLSENETNKLRQMAIAAEEYEDLHYPLPMPKSISEMVELKRFQLKLTQGALADMLGLGKPKLSQILNGKREPDVSFLKAVYQKLGIDPGFLLDNV</sequence>
<dbReference type="RefSeq" id="WP_115833285.1">
    <property type="nucleotide sequence ID" value="NZ_QNUL01000025.1"/>
</dbReference>
<evidence type="ECO:0000313" key="2">
    <source>
        <dbReference type="EMBL" id="REA57794.1"/>
    </source>
</evidence>
<organism evidence="2 3">
    <name type="scientific">Dyadobacter luteus</name>
    <dbReference type="NCBI Taxonomy" id="2259619"/>
    <lineage>
        <taxon>Bacteria</taxon>
        <taxon>Pseudomonadati</taxon>
        <taxon>Bacteroidota</taxon>
        <taxon>Cytophagia</taxon>
        <taxon>Cytophagales</taxon>
        <taxon>Spirosomataceae</taxon>
        <taxon>Dyadobacter</taxon>
    </lineage>
</organism>
<gene>
    <name evidence="2" type="ORF">DSL64_22940</name>
</gene>
<name>A0A3D8Y5D7_9BACT</name>
<dbReference type="CDD" id="cd00093">
    <property type="entry name" value="HTH_XRE"/>
    <property type="match status" value="1"/>
</dbReference>
<comment type="caution">
    <text evidence="2">The sequence shown here is derived from an EMBL/GenBank/DDBJ whole genome shotgun (WGS) entry which is preliminary data.</text>
</comment>
<dbReference type="Gene3D" id="1.10.260.40">
    <property type="entry name" value="lambda repressor-like DNA-binding domains"/>
    <property type="match status" value="1"/>
</dbReference>
<dbReference type="SUPFAM" id="SSF47413">
    <property type="entry name" value="lambda repressor-like DNA-binding domains"/>
    <property type="match status" value="1"/>
</dbReference>
<evidence type="ECO:0000259" key="1">
    <source>
        <dbReference type="PROSITE" id="PS50943"/>
    </source>
</evidence>
<accession>A0A3D8Y5D7</accession>
<protein>
    <submittedName>
        <fullName evidence="2">Transcriptional regulator</fullName>
    </submittedName>
</protein>
<proteinExistence type="predicted"/>
<dbReference type="Proteomes" id="UP000256373">
    <property type="component" value="Unassembled WGS sequence"/>
</dbReference>
<dbReference type="PROSITE" id="PS50943">
    <property type="entry name" value="HTH_CROC1"/>
    <property type="match status" value="1"/>
</dbReference>
<dbReference type="OrthoDB" id="961302at2"/>
<dbReference type="GO" id="GO:0003677">
    <property type="term" value="F:DNA binding"/>
    <property type="evidence" value="ECO:0007669"/>
    <property type="project" value="InterPro"/>
</dbReference>
<keyword evidence="3" id="KW-1185">Reference proteome</keyword>
<reference evidence="2 3" key="1">
    <citation type="submission" date="2018-07" db="EMBL/GenBank/DDBJ databases">
        <title>Dyadobacter roseus sp. nov., isolated from rose rhizosphere soil.</title>
        <authorList>
            <person name="Chen L."/>
        </authorList>
    </citation>
    <scope>NUCLEOTIDE SEQUENCE [LARGE SCALE GENOMIC DNA]</scope>
    <source>
        <strain evidence="2 3">RS19</strain>
    </source>
</reference>
<evidence type="ECO:0000313" key="3">
    <source>
        <dbReference type="Proteomes" id="UP000256373"/>
    </source>
</evidence>
<dbReference type="AlphaFoldDB" id="A0A3D8Y5D7"/>
<dbReference type="InterPro" id="IPR001387">
    <property type="entry name" value="Cro/C1-type_HTH"/>
</dbReference>
<dbReference type="InterPro" id="IPR010982">
    <property type="entry name" value="Lambda_DNA-bd_dom_sf"/>
</dbReference>
<dbReference type="SMART" id="SM00530">
    <property type="entry name" value="HTH_XRE"/>
    <property type="match status" value="1"/>
</dbReference>
<feature type="domain" description="HTH cro/C1-type" evidence="1">
    <location>
        <begin position="73"/>
        <end position="121"/>
    </location>
</feature>
<dbReference type="EMBL" id="QNUL01000025">
    <property type="protein sequence ID" value="REA57794.1"/>
    <property type="molecule type" value="Genomic_DNA"/>
</dbReference>
<dbReference type="Pfam" id="PF01381">
    <property type="entry name" value="HTH_3"/>
    <property type="match status" value="1"/>
</dbReference>